<proteinExistence type="predicted"/>
<keyword evidence="2" id="KW-1185">Reference proteome</keyword>
<name>A0A4U5MIL4_STECR</name>
<dbReference type="EMBL" id="AZBU02000007">
    <property type="protein sequence ID" value="TKR69082.1"/>
    <property type="molecule type" value="Genomic_DNA"/>
</dbReference>
<evidence type="ECO:0000313" key="2">
    <source>
        <dbReference type="Proteomes" id="UP000298663"/>
    </source>
</evidence>
<evidence type="ECO:0000313" key="1">
    <source>
        <dbReference type="EMBL" id="TKR69082.1"/>
    </source>
</evidence>
<gene>
    <name evidence="1" type="ORF">L596_021282</name>
</gene>
<reference evidence="1 2" key="1">
    <citation type="journal article" date="2015" name="Genome Biol.">
        <title>Comparative genomics of Steinernema reveals deeply conserved gene regulatory networks.</title>
        <authorList>
            <person name="Dillman A.R."/>
            <person name="Macchietto M."/>
            <person name="Porter C.F."/>
            <person name="Rogers A."/>
            <person name="Williams B."/>
            <person name="Antoshechkin I."/>
            <person name="Lee M.M."/>
            <person name="Goodwin Z."/>
            <person name="Lu X."/>
            <person name="Lewis E.E."/>
            <person name="Goodrich-Blair H."/>
            <person name="Stock S.P."/>
            <person name="Adams B.J."/>
            <person name="Sternberg P.W."/>
            <person name="Mortazavi A."/>
        </authorList>
    </citation>
    <scope>NUCLEOTIDE SEQUENCE [LARGE SCALE GENOMIC DNA]</scope>
    <source>
        <strain evidence="1 2">ALL</strain>
    </source>
</reference>
<dbReference type="AlphaFoldDB" id="A0A4U5MIL4"/>
<organism evidence="1 2">
    <name type="scientific">Steinernema carpocapsae</name>
    <name type="common">Entomopathogenic nematode</name>
    <dbReference type="NCBI Taxonomy" id="34508"/>
    <lineage>
        <taxon>Eukaryota</taxon>
        <taxon>Metazoa</taxon>
        <taxon>Ecdysozoa</taxon>
        <taxon>Nematoda</taxon>
        <taxon>Chromadorea</taxon>
        <taxon>Rhabditida</taxon>
        <taxon>Tylenchina</taxon>
        <taxon>Panagrolaimomorpha</taxon>
        <taxon>Strongyloidoidea</taxon>
        <taxon>Steinernematidae</taxon>
        <taxon>Steinernema</taxon>
    </lineage>
</organism>
<accession>A0A4U5MIL4</accession>
<reference evidence="1 2" key="2">
    <citation type="journal article" date="2019" name="G3 (Bethesda)">
        <title>Hybrid Assembly of the Genome of the Entomopathogenic Nematode Steinernema carpocapsae Identifies the X-Chromosome.</title>
        <authorList>
            <person name="Serra L."/>
            <person name="Macchietto M."/>
            <person name="Macias-Munoz A."/>
            <person name="McGill C.J."/>
            <person name="Rodriguez I.M."/>
            <person name="Rodriguez B."/>
            <person name="Murad R."/>
            <person name="Mortazavi A."/>
        </authorList>
    </citation>
    <scope>NUCLEOTIDE SEQUENCE [LARGE SCALE GENOMIC DNA]</scope>
    <source>
        <strain evidence="1 2">ALL</strain>
    </source>
</reference>
<comment type="caution">
    <text evidence="1">The sequence shown here is derived from an EMBL/GenBank/DDBJ whole genome shotgun (WGS) entry which is preliminary data.</text>
</comment>
<dbReference type="Proteomes" id="UP000298663">
    <property type="component" value="Unassembled WGS sequence"/>
</dbReference>
<sequence>MVVDSGTFCLRHYFVAESKRLGHEVHAIIQRKYQIFCDYTLSNTAYLDSKTALGNINISDSNDLNVIFIVHGWSPDSDQLSRDAWPHVMREELLTKKTFVI</sequence>
<protein>
    <submittedName>
        <fullName evidence="1">Uncharacterized protein</fullName>
    </submittedName>
</protein>